<dbReference type="PROSITE" id="PS51354">
    <property type="entry name" value="GLUTAREDOXIN_2"/>
    <property type="match status" value="1"/>
</dbReference>
<dbReference type="NCBIfam" id="TIGR02196">
    <property type="entry name" value="GlrX_YruB"/>
    <property type="match status" value="1"/>
</dbReference>
<dbReference type="AlphaFoldDB" id="X1MP13"/>
<sequence length="77" mass="8693">MVKVFSTSSCPYCVTLKEFLKKHDIEFEDIDVSQDKTALDEMVKKSGQMGVPVIDIDGQIIIGFDKEKIAQLLEIKD</sequence>
<proteinExistence type="predicted"/>
<dbReference type="GO" id="GO:0009055">
    <property type="term" value="F:electron transfer activity"/>
    <property type="evidence" value="ECO:0007669"/>
    <property type="project" value="TreeGrafter"/>
</dbReference>
<evidence type="ECO:0000259" key="1">
    <source>
        <dbReference type="Pfam" id="PF00462"/>
    </source>
</evidence>
<name>X1MP13_9ZZZZ</name>
<organism evidence="2">
    <name type="scientific">marine sediment metagenome</name>
    <dbReference type="NCBI Taxonomy" id="412755"/>
    <lineage>
        <taxon>unclassified sequences</taxon>
        <taxon>metagenomes</taxon>
        <taxon>ecological metagenomes</taxon>
    </lineage>
</organism>
<dbReference type="InterPro" id="IPR051548">
    <property type="entry name" value="Grx-like_ET"/>
</dbReference>
<dbReference type="SUPFAM" id="SSF52833">
    <property type="entry name" value="Thioredoxin-like"/>
    <property type="match status" value="1"/>
</dbReference>
<dbReference type="PANTHER" id="PTHR34386">
    <property type="entry name" value="GLUTAREDOXIN"/>
    <property type="match status" value="1"/>
</dbReference>
<feature type="domain" description="Glutaredoxin" evidence="1">
    <location>
        <begin position="2"/>
        <end position="61"/>
    </location>
</feature>
<dbReference type="Pfam" id="PF00462">
    <property type="entry name" value="Glutaredoxin"/>
    <property type="match status" value="1"/>
</dbReference>
<dbReference type="InterPro" id="IPR011911">
    <property type="entry name" value="GlrX_YruB"/>
</dbReference>
<gene>
    <name evidence="2" type="ORF">S06H3_35001</name>
</gene>
<accession>X1MP13</accession>
<dbReference type="GO" id="GO:0045454">
    <property type="term" value="P:cell redox homeostasis"/>
    <property type="evidence" value="ECO:0007669"/>
    <property type="project" value="TreeGrafter"/>
</dbReference>
<dbReference type="Gene3D" id="3.40.30.10">
    <property type="entry name" value="Glutaredoxin"/>
    <property type="match status" value="1"/>
</dbReference>
<dbReference type="CDD" id="cd02976">
    <property type="entry name" value="NrdH"/>
    <property type="match status" value="1"/>
</dbReference>
<protein>
    <recommendedName>
        <fullName evidence="1">Glutaredoxin domain-containing protein</fullName>
    </recommendedName>
</protein>
<dbReference type="PANTHER" id="PTHR34386:SF1">
    <property type="entry name" value="GLUTAREDOXIN-LIKE PROTEIN NRDH"/>
    <property type="match status" value="1"/>
</dbReference>
<comment type="caution">
    <text evidence="2">The sequence shown here is derived from an EMBL/GenBank/DDBJ whole genome shotgun (WGS) entry which is preliminary data.</text>
</comment>
<evidence type="ECO:0000313" key="2">
    <source>
        <dbReference type="EMBL" id="GAI19781.1"/>
    </source>
</evidence>
<dbReference type="EMBL" id="BARV01021074">
    <property type="protein sequence ID" value="GAI19781.1"/>
    <property type="molecule type" value="Genomic_DNA"/>
</dbReference>
<dbReference type="InterPro" id="IPR002109">
    <property type="entry name" value="Glutaredoxin"/>
</dbReference>
<reference evidence="2" key="1">
    <citation type="journal article" date="2014" name="Front. Microbiol.">
        <title>High frequency of phylogenetically diverse reductive dehalogenase-homologous genes in deep subseafloor sedimentary metagenomes.</title>
        <authorList>
            <person name="Kawai M."/>
            <person name="Futagami T."/>
            <person name="Toyoda A."/>
            <person name="Takaki Y."/>
            <person name="Nishi S."/>
            <person name="Hori S."/>
            <person name="Arai W."/>
            <person name="Tsubouchi T."/>
            <person name="Morono Y."/>
            <person name="Uchiyama I."/>
            <person name="Ito T."/>
            <person name="Fujiyama A."/>
            <person name="Inagaki F."/>
            <person name="Takami H."/>
        </authorList>
    </citation>
    <scope>NUCLEOTIDE SEQUENCE</scope>
    <source>
        <strain evidence="2">Expedition CK06-06</strain>
    </source>
</reference>
<dbReference type="InterPro" id="IPR036249">
    <property type="entry name" value="Thioredoxin-like_sf"/>
</dbReference>